<dbReference type="Pfam" id="PF13560">
    <property type="entry name" value="HTH_31"/>
    <property type="match status" value="1"/>
</dbReference>
<dbReference type="Gene3D" id="1.10.260.40">
    <property type="entry name" value="lambda repressor-like DNA-binding domains"/>
    <property type="match status" value="1"/>
</dbReference>
<feature type="region of interest" description="Disordered" evidence="1">
    <location>
        <begin position="45"/>
        <end position="68"/>
    </location>
</feature>
<dbReference type="AlphaFoldDB" id="A0A5J6F5V7"/>
<dbReference type="Pfam" id="PF19054">
    <property type="entry name" value="DUF5753"/>
    <property type="match status" value="1"/>
</dbReference>
<feature type="compositionally biased region" description="Polar residues" evidence="1">
    <location>
        <begin position="1"/>
        <end position="12"/>
    </location>
</feature>
<evidence type="ECO:0000256" key="1">
    <source>
        <dbReference type="SAM" id="MobiDB-lite"/>
    </source>
</evidence>
<dbReference type="InterPro" id="IPR043917">
    <property type="entry name" value="DUF5753"/>
</dbReference>
<evidence type="ECO:0000259" key="2">
    <source>
        <dbReference type="PROSITE" id="PS50943"/>
    </source>
</evidence>
<dbReference type="Proteomes" id="UP000326178">
    <property type="component" value="Chromosome"/>
</dbReference>
<dbReference type="CDD" id="cd00093">
    <property type="entry name" value="HTH_XRE"/>
    <property type="match status" value="1"/>
</dbReference>
<dbReference type="PROSITE" id="PS50943">
    <property type="entry name" value="HTH_CROC1"/>
    <property type="match status" value="1"/>
</dbReference>
<proteinExistence type="predicted"/>
<feature type="domain" description="HTH cro/C1-type" evidence="2">
    <location>
        <begin position="80"/>
        <end position="134"/>
    </location>
</feature>
<dbReference type="KEGG" id="snk:CP967_06865"/>
<name>A0A5J6F5V7_9ACTN</name>
<reference evidence="3 4" key="1">
    <citation type="submission" date="2017-09" db="EMBL/GenBank/DDBJ databases">
        <authorList>
            <person name="Lee N."/>
            <person name="Cho B.-K."/>
        </authorList>
    </citation>
    <scope>NUCLEOTIDE SEQUENCE [LARGE SCALE GENOMIC DNA]</scope>
    <source>
        <strain evidence="3 4">ATCC 12769</strain>
    </source>
</reference>
<dbReference type="InterPro" id="IPR001387">
    <property type="entry name" value="Cro/C1-type_HTH"/>
</dbReference>
<gene>
    <name evidence="3" type="ORF">CP967_06865</name>
</gene>
<accession>A0A5J6F5V7</accession>
<keyword evidence="4" id="KW-1185">Reference proteome</keyword>
<dbReference type="GO" id="GO:0003677">
    <property type="term" value="F:DNA binding"/>
    <property type="evidence" value="ECO:0007669"/>
    <property type="project" value="InterPro"/>
</dbReference>
<sequence length="335" mass="36631">MAPSLRNGSGRQQVRHRYRSSCTGSPAGLGRSLCVTLFTGTRGGPARGKAATVATDNHGGGTNGGEPELSDSLRTFGAVLKALRDEAHLTQEQFAPLVRYSAAYIAKIEQGKRFPPAKLLDRAEEVLGPTASRVLGAAAQSLTRKVGLASWFLQWAAVEEEAVSLYSYECSVIPGLLQPEPYIRALFERRLPPLTEEQFEHQVTGRLARQQLLVERPRTTFGFVIEQALLSRQLGGGEVTALLIDHLLTVGKLRNVEIQVMPLVQEDHSGFEGPLSLAETGENRWVGYVEAHDTSMLVTEPKATSAMLQRYGKMRSQALSHQSTRSLLEQMRGAL</sequence>
<dbReference type="SUPFAM" id="SSF47413">
    <property type="entry name" value="lambda repressor-like DNA-binding domains"/>
    <property type="match status" value="1"/>
</dbReference>
<evidence type="ECO:0000313" key="4">
    <source>
        <dbReference type="Proteomes" id="UP000326178"/>
    </source>
</evidence>
<organism evidence="3 4">
    <name type="scientific">Streptomyces nitrosporeus</name>
    <dbReference type="NCBI Taxonomy" id="28894"/>
    <lineage>
        <taxon>Bacteria</taxon>
        <taxon>Bacillati</taxon>
        <taxon>Actinomycetota</taxon>
        <taxon>Actinomycetes</taxon>
        <taxon>Kitasatosporales</taxon>
        <taxon>Streptomycetaceae</taxon>
        <taxon>Streptomyces</taxon>
    </lineage>
</organism>
<dbReference type="OrthoDB" id="4308543at2"/>
<feature type="region of interest" description="Disordered" evidence="1">
    <location>
        <begin position="1"/>
        <end position="25"/>
    </location>
</feature>
<dbReference type="InterPro" id="IPR010982">
    <property type="entry name" value="Lambda_DNA-bd_dom_sf"/>
</dbReference>
<protein>
    <submittedName>
        <fullName evidence="3">XRE family transcriptional regulator</fullName>
    </submittedName>
</protein>
<evidence type="ECO:0000313" key="3">
    <source>
        <dbReference type="EMBL" id="QEU71718.1"/>
    </source>
</evidence>
<dbReference type="EMBL" id="CP023702">
    <property type="protein sequence ID" value="QEU71718.1"/>
    <property type="molecule type" value="Genomic_DNA"/>
</dbReference>
<dbReference type="SMART" id="SM00530">
    <property type="entry name" value="HTH_XRE"/>
    <property type="match status" value="1"/>
</dbReference>